<dbReference type="Proteomes" id="UP000003163">
    <property type="component" value="Unassembled WGS sequence"/>
</dbReference>
<dbReference type="PROSITE" id="PS00578">
    <property type="entry name" value="RIBOSOMAL_S6E"/>
    <property type="match status" value="1"/>
</dbReference>
<comment type="caution">
    <text evidence="5">The sequence shown here is derived from an EMBL/GenBank/DDBJ whole genome shotgun (WGS) entry which is preliminary data.</text>
</comment>
<dbReference type="VEuPathDB" id="MicrosporidiaDB:EDEG_00085"/>
<sequence length="222" mass="25552">MKLNIANPQRGLQKMFEISKIQALKFCDKKIGDIFQGELISEDFKGFTLRITGGDDHQGFPMKRDLNTNKRLRLLLKKGDTGYRCRRKGCRKRKSVRGCVVSEEISVLSCIVLVEGPTTIPGLTDSVVEQSHLPKRYNKVKKMFGIRDNEDCEAIVKQIVTQAAKEAGKKVPKVRLTRVPSAEKDKKKRDYIEMKKRRKQTFEQEKNQYCRKYGPIKSNKTV</sequence>
<dbReference type="STRING" id="1003232.J8ZZ55"/>
<evidence type="ECO:0000256" key="4">
    <source>
        <dbReference type="PIRNR" id="PIRNR002129"/>
    </source>
</evidence>
<dbReference type="Gene3D" id="1.20.5.2650">
    <property type="match status" value="1"/>
</dbReference>
<dbReference type="GO" id="GO:0006412">
    <property type="term" value="P:translation"/>
    <property type="evidence" value="ECO:0007669"/>
    <property type="project" value="InterPro"/>
</dbReference>
<dbReference type="SMART" id="SM01405">
    <property type="entry name" value="Ribosomal_S6e"/>
    <property type="match status" value="1"/>
</dbReference>
<keyword evidence="2 4" id="KW-0689">Ribosomal protein</keyword>
<keyword evidence="3 4" id="KW-0687">Ribonucleoprotein</keyword>
<dbReference type="HOGENOM" id="CLU_046346_0_1_1"/>
<evidence type="ECO:0000256" key="3">
    <source>
        <dbReference type="ARBA" id="ARBA00023274"/>
    </source>
</evidence>
<gene>
    <name evidence="5" type="ORF">EDEG_00085</name>
</gene>
<dbReference type="PANTHER" id="PTHR11502">
    <property type="entry name" value="40S RIBOSOMAL PROTEIN S6"/>
    <property type="match status" value="1"/>
</dbReference>
<evidence type="ECO:0000256" key="2">
    <source>
        <dbReference type="ARBA" id="ARBA00022980"/>
    </source>
</evidence>
<dbReference type="AlphaFoldDB" id="J8ZZ55"/>
<keyword evidence="6" id="KW-1185">Reference proteome</keyword>
<name>J8ZZ55_EDHAE</name>
<dbReference type="InterPro" id="IPR014401">
    <property type="entry name" value="Ribosomal_eS6-like"/>
</dbReference>
<organism evidence="5 6">
    <name type="scientific">Edhazardia aedis (strain USNM 41457)</name>
    <name type="common">Microsporidian parasite</name>
    <dbReference type="NCBI Taxonomy" id="1003232"/>
    <lineage>
        <taxon>Eukaryota</taxon>
        <taxon>Fungi</taxon>
        <taxon>Fungi incertae sedis</taxon>
        <taxon>Microsporidia</taxon>
        <taxon>Edhazardia</taxon>
    </lineage>
</organism>
<evidence type="ECO:0000256" key="1">
    <source>
        <dbReference type="ARBA" id="ARBA00009312"/>
    </source>
</evidence>
<dbReference type="EMBL" id="AFBI03000001">
    <property type="protein sequence ID" value="EJW04968.1"/>
    <property type="molecule type" value="Genomic_DNA"/>
</dbReference>
<dbReference type="PIRSF" id="PIRSF002129">
    <property type="entry name" value="Ribosom_S6_euk"/>
    <property type="match status" value="1"/>
</dbReference>
<dbReference type="OrthoDB" id="10260596at2759"/>
<evidence type="ECO:0000313" key="5">
    <source>
        <dbReference type="EMBL" id="EJW04968.1"/>
    </source>
</evidence>
<protein>
    <recommendedName>
        <fullName evidence="4">40S ribosomal protein S6</fullName>
    </recommendedName>
</protein>
<comment type="similarity">
    <text evidence="1 4">Belongs to the eukaryotic ribosomal protein eS6 family.</text>
</comment>
<dbReference type="FunCoup" id="J8ZZ55">
    <property type="interactions" value="265"/>
</dbReference>
<reference evidence="5 6" key="1">
    <citation type="submission" date="2011-08" db="EMBL/GenBank/DDBJ databases">
        <authorList>
            <person name="Liu Z.J."/>
            <person name="Shi F.L."/>
            <person name="Lu J.Q."/>
            <person name="Li M."/>
            <person name="Wang Z.L."/>
        </authorList>
    </citation>
    <scope>NUCLEOTIDE SEQUENCE [LARGE SCALE GENOMIC DNA]</scope>
    <source>
        <strain evidence="5 6">USNM 41457</strain>
    </source>
</reference>
<evidence type="ECO:0000313" key="6">
    <source>
        <dbReference type="Proteomes" id="UP000003163"/>
    </source>
</evidence>
<dbReference type="GO" id="GO:0003735">
    <property type="term" value="F:structural constituent of ribosome"/>
    <property type="evidence" value="ECO:0007669"/>
    <property type="project" value="InterPro"/>
</dbReference>
<dbReference type="Pfam" id="PF01092">
    <property type="entry name" value="Ribosomal_S6e"/>
    <property type="match status" value="1"/>
</dbReference>
<reference evidence="6" key="2">
    <citation type="submission" date="2015-07" db="EMBL/GenBank/DDBJ databases">
        <title>Contrasting host-pathogen interactions and genome evolution in two generalist and specialist microsporidian pathogens of mosquitoes.</title>
        <authorList>
            <consortium name="The Broad Institute Genomics Platform"/>
            <consortium name="The Broad Institute Genome Sequencing Center for Infectious Disease"/>
            <person name="Cuomo C.A."/>
            <person name="Sanscrainte N.D."/>
            <person name="Goldberg J.M."/>
            <person name="Heiman D."/>
            <person name="Young S."/>
            <person name="Zeng Q."/>
            <person name="Becnel J.J."/>
            <person name="Birren B.W."/>
        </authorList>
    </citation>
    <scope>NUCLEOTIDE SEQUENCE [LARGE SCALE GENOMIC DNA]</scope>
    <source>
        <strain evidence="6">USNM 41457</strain>
    </source>
</reference>
<dbReference type="InterPro" id="IPR018282">
    <property type="entry name" value="Ribosomal_eS6_CS"/>
</dbReference>
<accession>J8ZZ55</accession>
<proteinExistence type="inferred from homology"/>
<dbReference type="InterPro" id="IPR001377">
    <property type="entry name" value="Ribosomal_eS6"/>
</dbReference>
<dbReference type="GO" id="GO:0005840">
    <property type="term" value="C:ribosome"/>
    <property type="evidence" value="ECO:0007669"/>
    <property type="project" value="UniProtKB-KW"/>
</dbReference>
<dbReference type="GO" id="GO:1990904">
    <property type="term" value="C:ribonucleoprotein complex"/>
    <property type="evidence" value="ECO:0007669"/>
    <property type="project" value="UniProtKB-KW"/>
</dbReference>
<dbReference type="InParanoid" id="J8ZZ55"/>
<dbReference type="OMA" id="KPRYKAP"/>